<name>C6E6Q0_GEOSM</name>
<proteinExistence type="predicted"/>
<accession>C6E6Q0</accession>
<dbReference type="KEGG" id="gem:GM21_3657"/>
<evidence type="ECO:0000256" key="1">
    <source>
        <dbReference type="SAM" id="MobiDB-lite"/>
    </source>
</evidence>
<evidence type="ECO:0000313" key="2">
    <source>
        <dbReference type="EMBL" id="ACT19678.1"/>
    </source>
</evidence>
<dbReference type="HOGENOM" id="CLU_1486809_0_0_7"/>
<dbReference type="AlphaFoldDB" id="C6E6Q0"/>
<dbReference type="EMBL" id="CP001661">
    <property type="protein sequence ID" value="ACT19678.1"/>
    <property type="molecule type" value="Genomic_DNA"/>
</dbReference>
<organism evidence="2">
    <name type="scientific">Geobacter sp. (strain M21)</name>
    <dbReference type="NCBI Taxonomy" id="443144"/>
    <lineage>
        <taxon>Bacteria</taxon>
        <taxon>Pseudomonadati</taxon>
        <taxon>Thermodesulfobacteriota</taxon>
        <taxon>Desulfuromonadia</taxon>
        <taxon>Geobacterales</taxon>
        <taxon>Geobacteraceae</taxon>
        <taxon>Geobacter</taxon>
    </lineage>
</organism>
<reference evidence="2" key="1">
    <citation type="submission" date="2009-07" db="EMBL/GenBank/DDBJ databases">
        <title>Complete sequence of Geobacter sp. M21.</title>
        <authorList>
            <consortium name="US DOE Joint Genome Institute"/>
            <person name="Lucas S."/>
            <person name="Copeland A."/>
            <person name="Lapidus A."/>
            <person name="Glavina del Rio T."/>
            <person name="Dalin E."/>
            <person name="Tice H."/>
            <person name="Bruce D."/>
            <person name="Goodwin L."/>
            <person name="Pitluck S."/>
            <person name="Saunders E."/>
            <person name="Brettin T."/>
            <person name="Detter J.C."/>
            <person name="Han C."/>
            <person name="Larimer F."/>
            <person name="Land M."/>
            <person name="Hauser L."/>
            <person name="Kyrpides N."/>
            <person name="Ovchinnikova G."/>
            <person name="Lovley D."/>
        </authorList>
    </citation>
    <scope>NUCLEOTIDE SEQUENCE [LARGE SCALE GENOMIC DNA]</scope>
    <source>
        <strain evidence="2">M21</strain>
    </source>
</reference>
<dbReference type="STRING" id="443144.GM21_3657"/>
<feature type="region of interest" description="Disordered" evidence="1">
    <location>
        <begin position="150"/>
        <end position="177"/>
    </location>
</feature>
<dbReference type="eggNOG" id="ENOG5032XQK">
    <property type="taxonomic scope" value="Bacteria"/>
</dbReference>
<sequence>MASDGFLKWEDGEVRLGGELLPGVFVDQSIRGAVRFDESKKDSQSGHHKTPLGFEDADIVITLDLLTDDTSDCYKKLAAINKVFREDRKANPKVYAVQNRHCAARGIRDVVFCALDSFESSDDDVISAALSFKEHLPPVIRREKQATATKVAGAKQGAAPKIKATPAASPTVVSDSDNPFMAGFNAGAN</sequence>
<dbReference type="OrthoDB" id="5453900at2"/>
<protein>
    <submittedName>
        <fullName evidence="2">Uncharacterized protein</fullName>
    </submittedName>
</protein>
<gene>
    <name evidence="2" type="ordered locus">GM21_3657</name>
</gene>